<feature type="region of interest" description="Disordered" evidence="1">
    <location>
        <begin position="54"/>
        <end position="117"/>
    </location>
</feature>
<evidence type="ECO:0000313" key="2">
    <source>
        <dbReference type="EMBL" id="MCD7465415.1"/>
    </source>
</evidence>
<feature type="compositionally biased region" description="Polar residues" evidence="1">
    <location>
        <begin position="89"/>
        <end position="104"/>
    </location>
</feature>
<accession>A0ABS8T3B0</accession>
<evidence type="ECO:0000313" key="3">
    <source>
        <dbReference type="Proteomes" id="UP000823775"/>
    </source>
</evidence>
<name>A0ABS8T3B0_DATST</name>
<sequence length="117" mass="12586">MKATWGETSNEELEGEDGENENLALMAKSNTGLDSDPTEVSALALNEGTVLETDSVNVPLEPGKELKNSGGTIPETVVSSAEGIEERTSLNSVLETQNDSSQEFNLRPWKDQNFSSP</sequence>
<protein>
    <submittedName>
        <fullName evidence="2">Uncharacterized protein</fullName>
    </submittedName>
</protein>
<dbReference type="Proteomes" id="UP000823775">
    <property type="component" value="Unassembled WGS sequence"/>
</dbReference>
<dbReference type="EMBL" id="JACEIK010001047">
    <property type="protein sequence ID" value="MCD7465415.1"/>
    <property type="molecule type" value="Genomic_DNA"/>
</dbReference>
<gene>
    <name evidence="2" type="ORF">HAX54_001252</name>
</gene>
<organism evidence="2 3">
    <name type="scientific">Datura stramonium</name>
    <name type="common">Jimsonweed</name>
    <name type="synonym">Common thornapple</name>
    <dbReference type="NCBI Taxonomy" id="4076"/>
    <lineage>
        <taxon>Eukaryota</taxon>
        <taxon>Viridiplantae</taxon>
        <taxon>Streptophyta</taxon>
        <taxon>Embryophyta</taxon>
        <taxon>Tracheophyta</taxon>
        <taxon>Spermatophyta</taxon>
        <taxon>Magnoliopsida</taxon>
        <taxon>eudicotyledons</taxon>
        <taxon>Gunneridae</taxon>
        <taxon>Pentapetalae</taxon>
        <taxon>asterids</taxon>
        <taxon>lamiids</taxon>
        <taxon>Solanales</taxon>
        <taxon>Solanaceae</taxon>
        <taxon>Solanoideae</taxon>
        <taxon>Datureae</taxon>
        <taxon>Datura</taxon>
    </lineage>
</organism>
<comment type="caution">
    <text evidence="2">The sequence shown here is derived from an EMBL/GenBank/DDBJ whole genome shotgun (WGS) entry which is preliminary data.</text>
</comment>
<keyword evidence="3" id="KW-1185">Reference proteome</keyword>
<feature type="region of interest" description="Disordered" evidence="1">
    <location>
        <begin position="1"/>
        <end position="37"/>
    </location>
</feature>
<reference evidence="2 3" key="1">
    <citation type="journal article" date="2021" name="BMC Genomics">
        <title>Datura genome reveals duplications of psychoactive alkaloid biosynthetic genes and high mutation rate following tissue culture.</title>
        <authorList>
            <person name="Rajewski A."/>
            <person name="Carter-House D."/>
            <person name="Stajich J."/>
            <person name="Litt A."/>
        </authorList>
    </citation>
    <scope>NUCLEOTIDE SEQUENCE [LARGE SCALE GENOMIC DNA]</scope>
    <source>
        <strain evidence="2">AR-01</strain>
    </source>
</reference>
<proteinExistence type="predicted"/>
<evidence type="ECO:0000256" key="1">
    <source>
        <dbReference type="SAM" id="MobiDB-lite"/>
    </source>
</evidence>
<feature type="compositionally biased region" description="Acidic residues" evidence="1">
    <location>
        <begin position="9"/>
        <end position="20"/>
    </location>
</feature>